<dbReference type="Gene3D" id="3.30.420.10">
    <property type="entry name" value="Ribonuclease H-like superfamily/Ribonuclease H"/>
    <property type="match status" value="1"/>
</dbReference>
<dbReference type="InterPro" id="IPR036397">
    <property type="entry name" value="RNaseH_sf"/>
</dbReference>
<name>A0A2K3UZM1_9DEIO</name>
<dbReference type="GO" id="GO:0003676">
    <property type="term" value="F:nucleic acid binding"/>
    <property type="evidence" value="ECO:0007669"/>
    <property type="project" value="InterPro"/>
</dbReference>
<dbReference type="SUPFAM" id="SSF53098">
    <property type="entry name" value="Ribonuclease H-like"/>
    <property type="match status" value="1"/>
</dbReference>
<proteinExistence type="predicted"/>
<dbReference type="EMBL" id="PPPD01000001">
    <property type="protein sequence ID" value="PNY81996.1"/>
    <property type="molecule type" value="Genomic_DNA"/>
</dbReference>
<evidence type="ECO:0000313" key="1">
    <source>
        <dbReference type="EMBL" id="PNY81996.1"/>
    </source>
</evidence>
<evidence type="ECO:0000313" key="2">
    <source>
        <dbReference type="Proteomes" id="UP000236379"/>
    </source>
</evidence>
<comment type="caution">
    <text evidence="1">The sequence shown here is derived from an EMBL/GenBank/DDBJ whole genome shotgun (WGS) entry which is preliminary data.</text>
</comment>
<gene>
    <name evidence="1" type="ORF">CVO96_12025</name>
</gene>
<accession>A0A2K3UZM1</accession>
<dbReference type="InterPro" id="IPR012337">
    <property type="entry name" value="RNaseH-like_sf"/>
</dbReference>
<sequence length="265" mass="28245">MNHAFVDASWHELPDSSGVGGWGLVLITPGNLPSRFQGQLEAPDNNLAEVRAVLEAVRLAPPDETLHVYTDNEAVIAAVGRGRGPAMLHEAAREVMDEAQQRGVALRVGYAPRTRRHMLTAHDLANEARRGIRGLGLNGLGTNGLGASSLGASGLGALVERSDVLIEHRSGWTQARVSLRRSGERVTALIPLDLHSEVPPSAQALMAAVGLAQPGEALTVRRASRVAQALWQRPERALRSAAQSQLREARLVADSSGVQVEFLAS</sequence>
<protein>
    <submittedName>
        <fullName evidence="1">Ribonuclease H</fullName>
    </submittedName>
</protein>
<dbReference type="Proteomes" id="UP000236379">
    <property type="component" value="Unassembled WGS sequence"/>
</dbReference>
<dbReference type="RefSeq" id="WP_103312435.1">
    <property type="nucleotide sequence ID" value="NZ_PPPD01000001.1"/>
</dbReference>
<keyword evidence="2" id="KW-1185">Reference proteome</keyword>
<dbReference type="OrthoDB" id="63539at2"/>
<organism evidence="1 2">
    <name type="scientific">Deinococcus koreensis</name>
    <dbReference type="NCBI Taxonomy" id="2054903"/>
    <lineage>
        <taxon>Bacteria</taxon>
        <taxon>Thermotogati</taxon>
        <taxon>Deinococcota</taxon>
        <taxon>Deinococci</taxon>
        <taxon>Deinococcales</taxon>
        <taxon>Deinococcaceae</taxon>
        <taxon>Deinococcus</taxon>
    </lineage>
</organism>
<reference evidence="1 2" key="1">
    <citation type="submission" date="2018-01" db="EMBL/GenBank/DDBJ databases">
        <title>Deinococcus koreensis sp. nov., a radiation-resistant bacterium isolated from river water.</title>
        <authorList>
            <person name="Choi A."/>
        </authorList>
    </citation>
    <scope>NUCLEOTIDE SEQUENCE [LARGE SCALE GENOMIC DNA]</scope>
    <source>
        <strain evidence="1 2">SJW1-2</strain>
    </source>
</reference>
<dbReference type="AlphaFoldDB" id="A0A2K3UZM1"/>